<evidence type="ECO:0000313" key="2">
    <source>
        <dbReference type="EMBL" id="MEK8029967.1"/>
    </source>
</evidence>
<gene>
    <name evidence="2" type="ORF">AACH06_03955</name>
</gene>
<name>A0ABU9BJ24_9BURK</name>
<feature type="compositionally biased region" description="Basic and acidic residues" evidence="1">
    <location>
        <begin position="81"/>
        <end position="105"/>
    </location>
</feature>
<evidence type="ECO:0000313" key="3">
    <source>
        <dbReference type="Proteomes" id="UP001371218"/>
    </source>
</evidence>
<evidence type="ECO:0000256" key="1">
    <source>
        <dbReference type="SAM" id="MobiDB-lite"/>
    </source>
</evidence>
<sequence length="209" mass="21528">MTSPPRAVAPSPLWSTPPAAAPARPPATKADGKTDFRSAVRQQAHKLGQGHAPAAATGAVLPGPLADSLGTWLGETSPRADLPRDPAEAPSRDSDSGHADAEHQGDPPPRQGHAVTPEVDAAPGHDTLADHTAAALADQLTASQGMGCFAVQLPGACRVDVIYDLTPERARLYLRTSTGGTQQPGLLDPEALARRIGAQCGRTVEVLCV</sequence>
<dbReference type="Proteomes" id="UP001371218">
    <property type="component" value="Unassembled WGS sequence"/>
</dbReference>
<proteinExistence type="predicted"/>
<dbReference type="RefSeq" id="WP_341424330.1">
    <property type="nucleotide sequence ID" value="NZ_JBBUTG010000002.1"/>
</dbReference>
<dbReference type="EMBL" id="JBBUTG010000002">
    <property type="protein sequence ID" value="MEK8029967.1"/>
    <property type="molecule type" value="Genomic_DNA"/>
</dbReference>
<comment type="caution">
    <text evidence="2">The sequence shown here is derived from an EMBL/GenBank/DDBJ whole genome shotgun (WGS) entry which is preliminary data.</text>
</comment>
<feature type="region of interest" description="Disordered" evidence="1">
    <location>
        <begin position="1"/>
        <end position="125"/>
    </location>
</feature>
<keyword evidence="3" id="KW-1185">Reference proteome</keyword>
<accession>A0ABU9BJ24</accession>
<organism evidence="2 3">
    <name type="scientific">Ideonella lacteola</name>
    <dbReference type="NCBI Taxonomy" id="2984193"/>
    <lineage>
        <taxon>Bacteria</taxon>
        <taxon>Pseudomonadati</taxon>
        <taxon>Pseudomonadota</taxon>
        <taxon>Betaproteobacteria</taxon>
        <taxon>Burkholderiales</taxon>
        <taxon>Sphaerotilaceae</taxon>
        <taxon>Ideonella</taxon>
    </lineage>
</organism>
<protein>
    <recommendedName>
        <fullName evidence="4">Flagellar hook-length control protein FliK</fullName>
    </recommendedName>
</protein>
<evidence type="ECO:0008006" key="4">
    <source>
        <dbReference type="Google" id="ProtNLM"/>
    </source>
</evidence>
<reference evidence="2 3" key="1">
    <citation type="submission" date="2024-04" db="EMBL/GenBank/DDBJ databases">
        <title>Novel species of the genus Ideonella isolated from streams.</title>
        <authorList>
            <person name="Lu H."/>
        </authorList>
    </citation>
    <scope>NUCLEOTIDE SEQUENCE [LARGE SCALE GENOMIC DNA]</scope>
    <source>
        <strain evidence="2 3">DXS29W</strain>
    </source>
</reference>